<evidence type="ECO:0000313" key="3">
    <source>
        <dbReference type="Proteomes" id="UP000051448"/>
    </source>
</evidence>
<comment type="caution">
    <text evidence="2">The sequence shown here is derived from an EMBL/GenBank/DDBJ whole genome shotgun (WGS) entry which is preliminary data.</text>
</comment>
<keyword evidence="1" id="KW-0812">Transmembrane</keyword>
<reference evidence="2 3" key="1">
    <citation type="journal article" date="2015" name="Genome Announc.">
        <title>Expanding the biotechnology potential of lactobacilli through comparative genomics of 213 strains and associated genera.</title>
        <authorList>
            <person name="Sun Z."/>
            <person name="Harris H.M."/>
            <person name="McCann A."/>
            <person name="Guo C."/>
            <person name="Argimon S."/>
            <person name="Zhang W."/>
            <person name="Yang X."/>
            <person name="Jeffery I.B."/>
            <person name="Cooney J.C."/>
            <person name="Kagawa T.F."/>
            <person name="Liu W."/>
            <person name="Song Y."/>
            <person name="Salvetti E."/>
            <person name="Wrobel A."/>
            <person name="Rasinkangas P."/>
            <person name="Parkhill J."/>
            <person name="Rea M.C."/>
            <person name="O'Sullivan O."/>
            <person name="Ritari J."/>
            <person name="Douillard F.P."/>
            <person name="Paul Ross R."/>
            <person name="Yang R."/>
            <person name="Briner A.E."/>
            <person name="Felis G.E."/>
            <person name="de Vos W.M."/>
            <person name="Barrangou R."/>
            <person name="Klaenhammer T.R."/>
            <person name="Caufield P.W."/>
            <person name="Cui Y."/>
            <person name="Zhang H."/>
            <person name="O'Toole P.W."/>
        </authorList>
    </citation>
    <scope>NUCLEOTIDE SEQUENCE [LARGE SCALE GENOMIC DNA]</scope>
    <source>
        <strain evidence="2 3">DSM 19519</strain>
    </source>
</reference>
<protein>
    <recommendedName>
        <fullName evidence="4">Alkaline shock response membrane anchor protein AmaP</fullName>
    </recommendedName>
</protein>
<sequence length="191" mass="21443">MSNKKEVWGVGKLKKLILLIISLVQLFIGILGLWIVLSPNEPITMEIMDKIGAVEIRKLLIIALGYVTLVGLGIFLRSLFKKATVNQLVIYESKTNHLSVSRSAVEKSLEKAIVSNYDVSNIEVSVKLFKKSKSAKIKLTGIYLEENDIDQLERQIADKLKENLSCMLNIGTKKVFVHLMPYKKGDKLSIV</sequence>
<dbReference type="NCBIfam" id="NF033218">
    <property type="entry name" value="anchor_AmaP"/>
    <property type="match status" value="1"/>
</dbReference>
<dbReference type="PATRIC" id="fig|1423759.3.peg.281"/>
<dbReference type="RefSeq" id="WP_157047952.1">
    <property type="nucleotide sequence ID" value="NZ_AZDX01000011.1"/>
</dbReference>
<name>A0A0R1MG85_9LACO</name>
<feature type="transmembrane region" description="Helical" evidence="1">
    <location>
        <begin position="16"/>
        <end position="36"/>
    </location>
</feature>
<dbReference type="EMBL" id="AZDX01000011">
    <property type="protein sequence ID" value="KRL07038.1"/>
    <property type="molecule type" value="Genomic_DNA"/>
</dbReference>
<accession>A0A0R1MG85</accession>
<evidence type="ECO:0000256" key="1">
    <source>
        <dbReference type="SAM" id="Phobius"/>
    </source>
</evidence>
<proteinExistence type="predicted"/>
<feature type="transmembrane region" description="Helical" evidence="1">
    <location>
        <begin position="56"/>
        <end position="76"/>
    </location>
</feature>
<evidence type="ECO:0000313" key="2">
    <source>
        <dbReference type="EMBL" id="KRL07038.1"/>
    </source>
</evidence>
<evidence type="ECO:0008006" key="4">
    <source>
        <dbReference type="Google" id="ProtNLM"/>
    </source>
</evidence>
<dbReference type="AlphaFoldDB" id="A0A0R1MG85"/>
<keyword evidence="3" id="KW-1185">Reference proteome</keyword>
<dbReference type="STRING" id="1423759.FC92_GL000271"/>
<dbReference type="Proteomes" id="UP000051448">
    <property type="component" value="Unassembled WGS sequence"/>
</dbReference>
<dbReference type="GeneID" id="98311453"/>
<organism evidence="2 3">
    <name type="scientific">Liquorilactobacillus hordei DSM 19519</name>
    <dbReference type="NCBI Taxonomy" id="1423759"/>
    <lineage>
        <taxon>Bacteria</taxon>
        <taxon>Bacillati</taxon>
        <taxon>Bacillota</taxon>
        <taxon>Bacilli</taxon>
        <taxon>Lactobacillales</taxon>
        <taxon>Lactobacillaceae</taxon>
        <taxon>Liquorilactobacillus</taxon>
    </lineage>
</organism>
<gene>
    <name evidence="2" type="ORF">FC92_GL000271</name>
</gene>
<keyword evidence="1" id="KW-1133">Transmembrane helix</keyword>
<keyword evidence="1" id="KW-0472">Membrane</keyword>